<evidence type="ECO:0000259" key="5">
    <source>
        <dbReference type="PROSITE" id="PS50931"/>
    </source>
</evidence>
<proteinExistence type="inferred from homology"/>
<evidence type="ECO:0000256" key="3">
    <source>
        <dbReference type="ARBA" id="ARBA00023125"/>
    </source>
</evidence>
<dbReference type="PROSITE" id="PS50931">
    <property type="entry name" value="HTH_LYSR"/>
    <property type="match status" value="1"/>
</dbReference>
<dbReference type="SUPFAM" id="SSF53850">
    <property type="entry name" value="Periplasmic binding protein-like II"/>
    <property type="match status" value="1"/>
</dbReference>
<keyword evidence="2" id="KW-0805">Transcription regulation</keyword>
<name>A0A438ADT1_9RHOB</name>
<keyword evidence="3" id="KW-0238">DNA-binding</keyword>
<keyword evidence="7" id="KW-1185">Reference proteome</keyword>
<dbReference type="AlphaFoldDB" id="A0A438ADT1"/>
<dbReference type="InterPro" id="IPR000847">
    <property type="entry name" value="LysR_HTH_N"/>
</dbReference>
<dbReference type="InterPro" id="IPR036390">
    <property type="entry name" value="WH_DNA-bd_sf"/>
</dbReference>
<dbReference type="SUPFAM" id="SSF46785">
    <property type="entry name" value="Winged helix' DNA-binding domain"/>
    <property type="match status" value="1"/>
</dbReference>
<comment type="similarity">
    <text evidence="1">Belongs to the LysR transcriptional regulatory family.</text>
</comment>
<dbReference type="OrthoDB" id="9803735at2"/>
<dbReference type="InterPro" id="IPR036388">
    <property type="entry name" value="WH-like_DNA-bd_sf"/>
</dbReference>
<organism evidence="6 7">
    <name type="scientific">Mesobaculum littorinae</name>
    <dbReference type="NCBI Taxonomy" id="2486419"/>
    <lineage>
        <taxon>Bacteria</taxon>
        <taxon>Pseudomonadati</taxon>
        <taxon>Pseudomonadota</taxon>
        <taxon>Alphaproteobacteria</taxon>
        <taxon>Rhodobacterales</taxon>
        <taxon>Roseobacteraceae</taxon>
        <taxon>Mesobaculum</taxon>
    </lineage>
</organism>
<protein>
    <submittedName>
        <fullName evidence="6">LysR family transcriptional regulator</fullName>
    </submittedName>
</protein>
<dbReference type="GO" id="GO:0003677">
    <property type="term" value="F:DNA binding"/>
    <property type="evidence" value="ECO:0007669"/>
    <property type="project" value="UniProtKB-KW"/>
</dbReference>
<keyword evidence="4" id="KW-0804">Transcription</keyword>
<reference evidence="6 7" key="1">
    <citation type="submission" date="2018-11" db="EMBL/GenBank/DDBJ databases">
        <title>Mesobaculum littorinae gen. nov., sp. nov., isolated from Littorina scabra that represents a novel genus of the order Rhodobacteraceae.</title>
        <authorList>
            <person name="Li F."/>
        </authorList>
    </citation>
    <scope>NUCLEOTIDE SEQUENCE [LARGE SCALE GENOMIC DNA]</scope>
    <source>
        <strain evidence="6 7">M0103</strain>
    </source>
</reference>
<dbReference type="RefSeq" id="WP_127907629.1">
    <property type="nucleotide sequence ID" value="NZ_RQXX01000007.1"/>
</dbReference>
<dbReference type="Gene3D" id="3.40.190.10">
    <property type="entry name" value="Periplasmic binding protein-like II"/>
    <property type="match status" value="2"/>
</dbReference>
<gene>
    <name evidence="6" type="ORF">EKE94_15930</name>
</gene>
<evidence type="ECO:0000313" key="7">
    <source>
        <dbReference type="Proteomes" id="UP000285908"/>
    </source>
</evidence>
<dbReference type="InterPro" id="IPR005119">
    <property type="entry name" value="LysR_subst-bd"/>
</dbReference>
<accession>A0A438ADT1</accession>
<evidence type="ECO:0000313" key="6">
    <source>
        <dbReference type="EMBL" id="RVV96835.1"/>
    </source>
</evidence>
<dbReference type="Pfam" id="PF00126">
    <property type="entry name" value="HTH_1"/>
    <property type="match status" value="1"/>
</dbReference>
<sequence>MRPDLQLSQLKTLIAIDQHGSFTAAAEALGRSQSAITQQMQSLEDAVGRPIFITVGRSRRLTEAGRALLRHAREIVSMCNHAVLSAERSHASETVRLGAPLEIANAILPGILQEFARRYPTNRIILQIDRSRALMEALEDGRLDIAISTWRLGSREGRLIKLLRAYWIAAKSWELPKGEALPLVLTDDPSMFRRIGLNALDLAGMPYYERLTTASPTGVRFAVEAGLGLTPRTLSAFRSDVRILGPDLGLPSLPRVSYYLHESLVRAGTHVDALHDIILDHEMLNRPERPS</sequence>
<dbReference type="EMBL" id="RQXX01000007">
    <property type="protein sequence ID" value="RVV96835.1"/>
    <property type="molecule type" value="Genomic_DNA"/>
</dbReference>
<dbReference type="PANTHER" id="PTHR30579:SF7">
    <property type="entry name" value="HTH-TYPE TRANSCRIPTIONAL REGULATOR LRHA-RELATED"/>
    <property type="match status" value="1"/>
</dbReference>
<evidence type="ECO:0000256" key="4">
    <source>
        <dbReference type="ARBA" id="ARBA00023163"/>
    </source>
</evidence>
<comment type="caution">
    <text evidence="6">The sequence shown here is derived from an EMBL/GenBank/DDBJ whole genome shotgun (WGS) entry which is preliminary data.</text>
</comment>
<feature type="domain" description="HTH lysR-type" evidence="5">
    <location>
        <begin position="5"/>
        <end position="62"/>
    </location>
</feature>
<dbReference type="InterPro" id="IPR050176">
    <property type="entry name" value="LTTR"/>
</dbReference>
<dbReference type="Proteomes" id="UP000285908">
    <property type="component" value="Unassembled WGS sequence"/>
</dbReference>
<dbReference type="GO" id="GO:0003700">
    <property type="term" value="F:DNA-binding transcription factor activity"/>
    <property type="evidence" value="ECO:0007669"/>
    <property type="project" value="InterPro"/>
</dbReference>
<dbReference type="PANTHER" id="PTHR30579">
    <property type="entry name" value="TRANSCRIPTIONAL REGULATOR"/>
    <property type="match status" value="1"/>
</dbReference>
<evidence type="ECO:0000256" key="2">
    <source>
        <dbReference type="ARBA" id="ARBA00023015"/>
    </source>
</evidence>
<evidence type="ECO:0000256" key="1">
    <source>
        <dbReference type="ARBA" id="ARBA00009437"/>
    </source>
</evidence>
<dbReference type="PRINTS" id="PR00039">
    <property type="entry name" value="HTHLYSR"/>
</dbReference>
<dbReference type="Gene3D" id="1.10.10.10">
    <property type="entry name" value="Winged helix-like DNA-binding domain superfamily/Winged helix DNA-binding domain"/>
    <property type="match status" value="1"/>
</dbReference>
<dbReference type="Pfam" id="PF03466">
    <property type="entry name" value="LysR_substrate"/>
    <property type="match status" value="1"/>
</dbReference>